<name>U2M110_9FIRM</name>
<reference evidence="1 2" key="1">
    <citation type="submission" date="2013-07" db="EMBL/GenBank/DDBJ databases">
        <authorList>
            <person name="Weinstock G."/>
            <person name="Sodergren E."/>
            <person name="Wylie T."/>
            <person name="Fulton L."/>
            <person name="Fulton R."/>
            <person name="Fronick C."/>
            <person name="O'Laughlin M."/>
            <person name="Godfrey J."/>
            <person name="Miner T."/>
            <person name="Herter B."/>
            <person name="Appelbaum E."/>
            <person name="Cordes M."/>
            <person name="Lek S."/>
            <person name="Wollam A."/>
            <person name="Pepin K.H."/>
            <person name="Palsikar V.B."/>
            <person name="Mitreva M."/>
            <person name="Wilson R.K."/>
        </authorList>
    </citation>
    <scope>NUCLEOTIDE SEQUENCE [LARGE SCALE GENOMIC DNA]</scope>
    <source>
        <strain evidence="1 2">ATCC 27760</strain>
    </source>
</reference>
<dbReference type="PATRIC" id="fig|411473.3.peg.1938"/>
<comment type="caution">
    <text evidence="1">The sequence shown here is derived from an EMBL/GenBank/DDBJ whole genome shotgun (WGS) entry which is preliminary data.</text>
</comment>
<dbReference type="STRING" id="411473.RUMCAL_02334"/>
<keyword evidence="2" id="KW-1185">Reference proteome</keyword>
<protein>
    <submittedName>
        <fullName evidence="1">Uncharacterized protein</fullName>
    </submittedName>
</protein>
<evidence type="ECO:0000313" key="2">
    <source>
        <dbReference type="Proteomes" id="UP000016662"/>
    </source>
</evidence>
<proteinExistence type="predicted"/>
<accession>U2M110</accession>
<sequence>MTAAMLLTVAWLTGCDSKELEQPAGTGTAPALETVAEPVTEAATEAIEATEAAGQSFDDYAAFAAAMAEQHPEKTLYTPSESVLAAWTWKAIQLKADGYQYQLYNAETQETVNLLISMEPLFQNAQEIVDSMADLTDVTATLVDAGCCLCRWNDSGEYALYGITGDMGANYIVTLEHADQTPASADELTALRSEFWL</sequence>
<dbReference type="Proteomes" id="UP000016662">
    <property type="component" value="Unassembled WGS sequence"/>
</dbReference>
<dbReference type="HOGENOM" id="CLU_1383288_0_0_9"/>
<dbReference type="EMBL" id="AWVF01000290">
    <property type="protein sequence ID" value="ERJ93018.1"/>
    <property type="molecule type" value="Genomic_DNA"/>
</dbReference>
<dbReference type="AlphaFoldDB" id="U2M110"/>
<gene>
    <name evidence="1" type="ORF">RUMCAL_02334</name>
</gene>
<evidence type="ECO:0000313" key="1">
    <source>
        <dbReference type="EMBL" id="ERJ93018.1"/>
    </source>
</evidence>
<organism evidence="1 2">
    <name type="scientific">Ruminococcus callidus ATCC 27760</name>
    <dbReference type="NCBI Taxonomy" id="411473"/>
    <lineage>
        <taxon>Bacteria</taxon>
        <taxon>Bacillati</taxon>
        <taxon>Bacillota</taxon>
        <taxon>Clostridia</taxon>
        <taxon>Eubacteriales</taxon>
        <taxon>Oscillospiraceae</taxon>
        <taxon>Ruminococcus</taxon>
    </lineage>
</organism>